<dbReference type="AlphaFoldDB" id="A0A0S4IVZ2"/>
<dbReference type="VEuPathDB" id="TriTrypDB:BSAL_04785"/>
<evidence type="ECO:0000256" key="1">
    <source>
        <dbReference type="SAM" id="MobiDB-lite"/>
    </source>
</evidence>
<evidence type="ECO:0000313" key="2">
    <source>
        <dbReference type="EMBL" id="CUG05418.1"/>
    </source>
</evidence>
<reference evidence="3" key="1">
    <citation type="submission" date="2015-09" db="EMBL/GenBank/DDBJ databases">
        <authorList>
            <consortium name="Pathogen Informatics"/>
        </authorList>
    </citation>
    <scope>NUCLEOTIDE SEQUENCE [LARGE SCALE GENOMIC DNA]</scope>
    <source>
        <strain evidence="3">Lake Konstanz</strain>
    </source>
</reference>
<gene>
    <name evidence="2" type="ORF">BSAL_04785</name>
</gene>
<name>A0A0S4IVZ2_BODSA</name>
<proteinExistence type="predicted"/>
<accession>A0A0S4IVZ2</accession>
<organism evidence="2 3">
    <name type="scientific">Bodo saltans</name>
    <name type="common">Flagellated protozoan</name>
    <dbReference type="NCBI Taxonomy" id="75058"/>
    <lineage>
        <taxon>Eukaryota</taxon>
        <taxon>Discoba</taxon>
        <taxon>Euglenozoa</taxon>
        <taxon>Kinetoplastea</taxon>
        <taxon>Metakinetoplastina</taxon>
        <taxon>Eubodonida</taxon>
        <taxon>Bodonidae</taxon>
        <taxon>Bodo</taxon>
    </lineage>
</organism>
<dbReference type="Proteomes" id="UP000051952">
    <property type="component" value="Unassembled WGS sequence"/>
</dbReference>
<protein>
    <submittedName>
        <fullName evidence="2">Protein phosphatase 2C, putative</fullName>
    </submittedName>
</protein>
<sequence>MEKRIVMIAADAMSSTSWMWRMPPKTEGNKQQQRQCVPTYHSAFRPARKGRNPGTPSSSAPLQYEFKVLSSSGKTSQLPVQLFVGSGGLQGFRPTMEDEHFNLISAATTPDGQPHACPGRLRVEVS</sequence>
<feature type="region of interest" description="Disordered" evidence="1">
    <location>
        <begin position="41"/>
        <end position="60"/>
    </location>
</feature>
<feature type="region of interest" description="Disordered" evidence="1">
    <location>
        <begin position="107"/>
        <end position="126"/>
    </location>
</feature>
<dbReference type="EMBL" id="CYKH01000537">
    <property type="protein sequence ID" value="CUG05418.1"/>
    <property type="molecule type" value="Genomic_DNA"/>
</dbReference>
<evidence type="ECO:0000313" key="3">
    <source>
        <dbReference type="Proteomes" id="UP000051952"/>
    </source>
</evidence>
<keyword evidence="3" id="KW-1185">Reference proteome</keyword>